<protein>
    <submittedName>
        <fullName evidence="7">FemAB family protein</fullName>
    </submittedName>
</protein>
<dbReference type="PROSITE" id="PS51191">
    <property type="entry name" value="FEMABX"/>
    <property type="match status" value="1"/>
</dbReference>
<dbReference type="GO" id="GO:0009252">
    <property type="term" value="P:peptidoglycan biosynthetic process"/>
    <property type="evidence" value="ECO:0007669"/>
    <property type="project" value="UniProtKB-KW"/>
</dbReference>
<name>A0A124FN22_9CHLR</name>
<comment type="similarity">
    <text evidence="1">Belongs to the FemABX family.</text>
</comment>
<dbReference type="GO" id="GO:0071555">
    <property type="term" value="P:cell wall organization"/>
    <property type="evidence" value="ECO:0007669"/>
    <property type="project" value="UniProtKB-KW"/>
</dbReference>
<comment type="caution">
    <text evidence="7">The sequence shown here is derived from an EMBL/GenBank/DDBJ whole genome shotgun (WGS) entry which is preliminary data.</text>
</comment>
<dbReference type="EMBL" id="LGFU01000021">
    <property type="protein sequence ID" value="KUK46541.1"/>
    <property type="molecule type" value="Genomic_DNA"/>
</dbReference>
<dbReference type="PATRIC" id="fig|167964.4.peg.1247"/>
<evidence type="ECO:0000256" key="4">
    <source>
        <dbReference type="ARBA" id="ARBA00022984"/>
    </source>
</evidence>
<gene>
    <name evidence="7" type="ORF">XD73_0579</name>
</gene>
<dbReference type="InterPro" id="IPR050644">
    <property type="entry name" value="PG_Glycine_Bridge_Synth"/>
</dbReference>
<dbReference type="SUPFAM" id="SSF55729">
    <property type="entry name" value="Acyl-CoA N-acyltransferases (Nat)"/>
    <property type="match status" value="2"/>
</dbReference>
<dbReference type="Pfam" id="PF02388">
    <property type="entry name" value="FemAB"/>
    <property type="match status" value="2"/>
</dbReference>
<proteinExistence type="inferred from homology"/>
<evidence type="ECO:0000256" key="5">
    <source>
        <dbReference type="ARBA" id="ARBA00023315"/>
    </source>
</evidence>
<reference evidence="7 8" key="1">
    <citation type="journal article" date="2015" name="MBio">
        <title>Genome-Resolved Metagenomic Analysis Reveals Roles for Candidate Phyla and Other Microbial Community Members in Biogeochemical Transformations in Oil Reservoirs.</title>
        <authorList>
            <person name="Hu P."/>
            <person name="Tom L."/>
            <person name="Singh A."/>
            <person name="Thomas B.C."/>
            <person name="Baker B.J."/>
            <person name="Piceno Y.M."/>
            <person name="Andersen G.L."/>
            <person name="Banfield J.F."/>
        </authorList>
    </citation>
    <scope>NUCLEOTIDE SEQUENCE [LARGE SCALE GENOMIC DNA]</scope>
    <source>
        <strain evidence="7">46_16</strain>
    </source>
</reference>
<evidence type="ECO:0000256" key="3">
    <source>
        <dbReference type="ARBA" id="ARBA00022960"/>
    </source>
</evidence>
<dbReference type="GO" id="GO:0008360">
    <property type="term" value="P:regulation of cell shape"/>
    <property type="evidence" value="ECO:0007669"/>
    <property type="project" value="UniProtKB-KW"/>
</dbReference>
<evidence type="ECO:0000256" key="1">
    <source>
        <dbReference type="ARBA" id="ARBA00009943"/>
    </source>
</evidence>
<organism evidence="7 8">
    <name type="scientific">Anaerolinea thermophila</name>
    <dbReference type="NCBI Taxonomy" id="167964"/>
    <lineage>
        <taxon>Bacteria</taxon>
        <taxon>Bacillati</taxon>
        <taxon>Chloroflexota</taxon>
        <taxon>Anaerolineae</taxon>
        <taxon>Anaerolineales</taxon>
        <taxon>Anaerolineaceae</taxon>
        <taxon>Anaerolinea</taxon>
    </lineage>
</organism>
<dbReference type="InterPro" id="IPR003447">
    <property type="entry name" value="FEMABX"/>
</dbReference>
<dbReference type="Gene3D" id="3.40.630.30">
    <property type="match status" value="2"/>
</dbReference>
<dbReference type="InterPro" id="IPR016181">
    <property type="entry name" value="Acyl_CoA_acyltransferase"/>
</dbReference>
<sequence length="353" mass="41398">MFPQPHFLQTWEWGEIKQKYGWEKDFKVWHDGDGNVIAAAMILMRSARFLKGLVNLRILYIPRGPLFVNMEASTRKVVLDDLQEYARTKKAVFIKMDPEIIIYEGMPGEADEGTNQAGIAFQEDLKKRKWFFSSDQIQFRNTVVINLEPPEEDLLAAMKQKTRYNIRLAERRGVSIRQAHPADFSLLYDMYLETSLRDGFIIREREYYLDVWELFTSHAMAQAFIAEAEGEAVAGLFLFFVGKQAWYFYGMSTDRYKEKMPNYLLQWEAMRFAKNRGVISYDLWGAPDAFEPSDRLWGVFRFKQGLGGTVQRTIGAWDYSPRKFLYFLYQQVLPKILGFTRKQRRKAMSGEMS</sequence>
<keyword evidence="3" id="KW-0133">Cell shape</keyword>
<evidence type="ECO:0000256" key="2">
    <source>
        <dbReference type="ARBA" id="ARBA00022679"/>
    </source>
</evidence>
<keyword evidence="4" id="KW-0573">Peptidoglycan synthesis</keyword>
<dbReference type="Proteomes" id="UP000064249">
    <property type="component" value="Unassembled WGS sequence"/>
</dbReference>
<dbReference type="PANTHER" id="PTHR36174:SF1">
    <property type="entry name" value="LIPID II:GLYCINE GLYCYLTRANSFERASE"/>
    <property type="match status" value="1"/>
</dbReference>
<evidence type="ECO:0000313" key="8">
    <source>
        <dbReference type="Proteomes" id="UP000064249"/>
    </source>
</evidence>
<dbReference type="GO" id="GO:0016755">
    <property type="term" value="F:aminoacyltransferase activity"/>
    <property type="evidence" value="ECO:0007669"/>
    <property type="project" value="InterPro"/>
</dbReference>
<keyword evidence="2" id="KW-0808">Transferase</keyword>
<dbReference type="PANTHER" id="PTHR36174">
    <property type="entry name" value="LIPID II:GLYCINE GLYCYLTRANSFERASE"/>
    <property type="match status" value="1"/>
</dbReference>
<evidence type="ECO:0000256" key="6">
    <source>
        <dbReference type="ARBA" id="ARBA00023316"/>
    </source>
</evidence>
<dbReference type="AlphaFoldDB" id="A0A124FN22"/>
<evidence type="ECO:0000313" key="7">
    <source>
        <dbReference type="EMBL" id="KUK46541.1"/>
    </source>
</evidence>
<keyword evidence="6" id="KW-0961">Cell wall biogenesis/degradation</keyword>
<keyword evidence="5" id="KW-0012">Acyltransferase</keyword>
<accession>A0A124FN22</accession>